<evidence type="ECO:0000256" key="12">
    <source>
        <dbReference type="RuleBase" id="RU000512"/>
    </source>
</evidence>
<evidence type="ECO:0000259" key="13">
    <source>
        <dbReference type="SMART" id="SM00934"/>
    </source>
</evidence>
<dbReference type="PROSITE" id="PS00156">
    <property type="entry name" value="OMPDECASE"/>
    <property type="match status" value="1"/>
</dbReference>
<dbReference type="NCBIfam" id="TIGR01740">
    <property type="entry name" value="pyrF"/>
    <property type="match status" value="1"/>
</dbReference>
<dbReference type="Pfam" id="PF00215">
    <property type="entry name" value="OMPdecase"/>
    <property type="match status" value="1"/>
</dbReference>
<evidence type="ECO:0000256" key="6">
    <source>
        <dbReference type="ARBA" id="ARBA00023239"/>
    </source>
</evidence>
<dbReference type="HAMAP" id="MF_01200_B">
    <property type="entry name" value="OMPdecase_type1_B"/>
    <property type="match status" value="1"/>
</dbReference>
<feature type="binding site" evidence="9 11">
    <location>
        <position position="220"/>
    </location>
    <ligand>
        <name>substrate</name>
    </ligand>
</feature>
<evidence type="ECO:0000256" key="3">
    <source>
        <dbReference type="ARBA" id="ARBA00011738"/>
    </source>
</evidence>
<sequence length="242" mass="26381">MGGVLMRDERIIVALDMHTMEDMKQMVTQLGDSVSFYKVGMELFYSVGIDAITYLKQANKQVFLDLKLHDIPHTVAQSVRALTRLGVDLVTVHGLGGRTMLSAAVEAAKQEAEIKGVKRPKILAVTILTSMDTKDWQEIGGAFDVSQEVSCLASVARLAGVDGMISSPHEAKVVRQQYGSDFLIVTPGIRPAFSMSQDQKRIATPAQALRNGASYLVIGRPITAAINPQEAAEKIIEEIREV</sequence>
<dbReference type="PANTHER" id="PTHR32119:SF2">
    <property type="entry name" value="OROTIDINE 5'-PHOSPHATE DECARBOXYLASE"/>
    <property type="match status" value="1"/>
</dbReference>
<dbReference type="GO" id="GO:0005829">
    <property type="term" value="C:cytosol"/>
    <property type="evidence" value="ECO:0007669"/>
    <property type="project" value="TreeGrafter"/>
</dbReference>
<evidence type="ECO:0000256" key="10">
    <source>
        <dbReference type="PIRSR" id="PIRSR614732-1"/>
    </source>
</evidence>
<accession>A0A134CDE7</accession>
<dbReference type="GO" id="GO:0004590">
    <property type="term" value="F:orotidine-5'-phosphate decarboxylase activity"/>
    <property type="evidence" value="ECO:0007669"/>
    <property type="project" value="UniProtKB-UniRule"/>
</dbReference>
<dbReference type="EC" id="4.1.1.23" evidence="9"/>
<dbReference type="GO" id="GO:0006207">
    <property type="term" value="P:'de novo' pyrimidine nucleobase biosynthetic process"/>
    <property type="evidence" value="ECO:0007669"/>
    <property type="project" value="InterPro"/>
</dbReference>
<gene>
    <name evidence="9" type="primary">pyrF</name>
    <name evidence="14" type="ORF">HMPREF3182_01530</name>
</gene>
<organism evidence="14 15">
    <name type="scientific">Megasphaera hutchinsoni</name>
    <dbReference type="NCBI Taxonomy" id="1588748"/>
    <lineage>
        <taxon>Bacteria</taxon>
        <taxon>Bacillati</taxon>
        <taxon>Bacillota</taxon>
        <taxon>Negativicutes</taxon>
        <taxon>Veillonellales</taxon>
        <taxon>Veillonellaceae</taxon>
        <taxon>Megasphaera</taxon>
    </lineage>
</organism>
<dbReference type="PANTHER" id="PTHR32119">
    <property type="entry name" value="OROTIDINE 5'-PHOSPHATE DECARBOXYLASE"/>
    <property type="match status" value="1"/>
</dbReference>
<dbReference type="GO" id="GO:0044205">
    <property type="term" value="P:'de novo' UMP biosynthetic process"/>
    <property type="evidence" value="ECO:0007669"/>
    <property type="project" value="UniProtKB-UniRule"/>
</dbReference>
<dbReference type="InterPro" id="IPR047596">
    <property type="entry name" value="OMPdecase_bac"/>
</dbReference>
<dbReference type="NCBIfam" id="NF001273">
    <property type="entry name" value="PRK00230.1"/>
    <property type="match status" value="1"/>
</dbReference>
<comment type="function">
    <text evidence="1 9">Catalyzes the decarboxylation of orotidine 5'-monophosphate (OMP) to uridine 5'-monophosphate (UMP).</text>
</comment>
<dbReference type="UniPathway" id="UPA00070">
    <property type="reaction ID" value="UER00120"/>
</dbReference>
<evidence type="ECO:0000256" key="2">
    <source>
        <dbReference type="ARBA" id="ARBA00004861"/>
    </source>
</evidence>
<dbReference type="CDD" id="cd04725">
    <property type="entry name" value="OMP_decarboxylase_like"/>
    <property type="match status" value="1"/>
</dbReference>
<feature type="active site" description="For OMPdecase activity" evidence="10">
    <location>
        <position position="70"/>
    </location>
</feature>
<evidence type="ECO:0000313" key="15">
    <source>
        <dbReference type="Proteomes" id="UP000070160"/>
    </source>
</evidence>
<keyword evidence="5 9" id="KW-0665">Pyrimidine biosynthesis</keyword>
<feature type="binding site" evidence="9 11">
    <location>
        <position position="199"/>
    </location>
    <ligand>
        <name>substrate</name>
    </ligand>
</feature>
<comment type="catalytic activity">
    <reaction evidence="7 9 12">
        <text>orotidine 5'-phosphate + H(+) = UMP + CO2</text>
        <dbReference type="Rhea" id="RHEA:11596"/>
        <dbReference type="ChEBI" id="CHEBI:15378"/>
        <dbReference type="ChEBI" id="CHEBI:16526"/>
        <dbReference type="ChEBI" id="CHEBI:57538"/>
        <dbReference type="ChEBI" id="CHEBI:57865"/>
        <dbReference type="EC" id="4.1.1.23"/>
    </reaction>
</comment>
<feature type="binding site" evidence="9 11">
    <location>
        <position position="190"/>
    </location>
    <ligand>
        <name>substrate</name>
    </ligand>
</feature>
<feature type="binding site" evidence="9 11">
    <location>
        <position position="16"/>
    </location>
    <ligand>
        <name>substrate</name>
    </ligand>
</feature>
<feature type="binding site" evidence="9 11">
    <location>
        <position position="129"/>
    </location>
    <ligand>
        <name>substrate</name>
    </ligand>
</feature>
<dbReference type="AlphaFoldDB" id="A0A134CDE7"/>
<evidence type="ECO:0000313" key="14">
    <source>
        <dbReference type="EMBL" id="KXB90216.1"/>
    </source>
</evidence>
<evidence type="ECO:0000256" key="4">
    <source>
        <dbReference type="ARBA" id="ARBA00022793"/>
    </source>
</evidence>
<reference evidence="15" key="1">
    <citation type="submission" date="2016-01" db="EMBL/GenBank/DDBJ databases">
        <authorList>
            <person name="Mitreva M."/>
            <person name="Pepin K.H."/>
            <person name="Mihindukulasuriya K.A."/>
            <person name="Fulton R."/>
            <person name="Fronick C."/>
            <person name="O'Laughlin M."/>
            <person name="Miner T."/>
            <person name="Herter B."/>
            <person name="Rosa B.A."/>
            <person name="Cordes M."/>
            <person name="Tomlinson C."/>
            <person name="Wollam A."/>
            <person name="Palsikar V.B."/>
            <person name="Mardis E.R."/>
            <person name="Wilson R.K."/>
        </authorList>
    </citation>
    <scope>NUCLEOTIDE SEQUENCE [LARGE SCALE GENOMIC DNA]</scope>
    <source>
        <strain evidence="15">KA00182</strain>
    </source>
</reference>
<feature type="active site" description="For OMPdecase activity" evidence="10">
    <location>
        <position position="65"/>
    </location>
</feature>
<feature type="binding site" evidence="9 11">
    <location>
        <position position="219"/>
    </location>
    <ligand>
        <name>substrate</name>
    </ligand>
</feature>
<comment type="similarity">
    <text evidence="8 9">Belongs to the OMP decarboxylase family. Type 1 subfamily.</text>
</comment>
<protein>
    <recommendedName>
        <fullName evidence="9">Orotidine 5'-phosphate decarboxylase</fullName>
        <ecNumber evidence="9">4.1.1.23</ecNumber>
    </recommendedName>
    <alternativeName>
        <fullName evidence="9">OMP decarboxylase</fullName>
        <shortName evidence="9">OMPDCase</shortName>
        <shortName evidence="9">OMPdecase</shortName>
    </alternativeName>
</protein>
<dbReference type="SMART" id="SM00934">
    <property type="entry name" value="OMPdecase"/>
    <property type="match status" value="1"/>
</dbReference>
<evidence type="ECO:0000256" key="9">
    <source>
        <dbReference type="HAMAP-Rule" id="MF_01200"/>
    </source>
</evidence>
<evidence type="ECO:0000256" key="1">
    <source>
        <dbReference type="ARBA" id="ARBA00002356"/>
    </source>
</evidence>
<feature type="active site" description="For OMPdecase activity" evidence="10">
    <location>
        <position position="67"/>
    </location>
</feature>
<dbReference type="InterPro" id="IPR001754">
    <property type="entry name" value="OMPdeCOase_dom"/>
</dbReference>
<dbReference type="InterPro" id="IPR014732">
    <property type="entry name" value="OMPdecase"/>
</dbReference>
<dbReference type="Gene3D" id="3.20.20.70">
    <property type="entry name" value="Aldolase class I"/>
    <property type="match status" value="1"/>
</dbReference>
<comment type="subunit">
    <text evidence="3 9">Homodimer.</text>
</comment>
<dbReference type="Proteomes" id="UP000070160">
    <property type="component" value="Unassembled WGS sequence"/>
</dbReference>
<feature type="binding site" evidence="9 11">
    <location>
        <position position="38"/>
    </location>
    <ligand>
        <name>substrate</name>
    </ligand>
</feature>
<feature type="binding site" evidence="9">
    <location>
        <begin position="65"/>
        <end position="74"/>
    </location>
    <ligand>
        <name>substrate</name>
    </ligand>
</feature>
<dbReference type="EMBL" id="LSDT01000050">
    <property type="protein sequence ID" value="KXB90216.1"/>
    <property type="molecule type" value="Genomic_DNA"/>
</dbReference>
<feature type="active site" description="Proton donor" evidence="9">
    <location>
        <position position="67"/>
    </location>
</feature>
<keyword evidence="6 9" id="KW-0456">Lyase</keyword>
<name>A0A134CDE7_9FIRM</name>
<dbReference type="InterPro" id="IPR011060">
    <property type="entry name" value="RibuloseP-bd_barrel"/>
</dbReference>
<evidence type="ECO:0000256" key="8">
    <source>
        <dbReference type="ARBA" id="ARBA00061012"/>
    </source>
</evidence>
<comment type="caution">
    <text evidence="14">The sequence shown here is derived from an EMBL/GenBank/DDBJ whole genome shotgun (WGS) entry which is preliminary data.</text>
</comment>
<dbReference type="SUPFAM" id="SSF51366">
    <property type="entry name" value="Ribulose-phoshate binding barrel"/>
    <property type="match status" value="1"/>
</dbReference>
<dbReference type="STRING" id="1588748.HMPREF3182_01530"/>
<keyword evidence="4 9" id="KW-0210">Decarboxylase</keyword>
<dbReference type="InterPro" id="IPR013785">
    <property type="entry name" value="Aldolase_TIM"/>
</dbReference>
<evidence type="ECO:0000256" key="11">
    <source>
        <dbReference type="PIRSR" id="PIRSR614732-2"/>
    </source>
</evidence>
<comment type="pathway">
    <text evidence="2 9 12">Pyrimidine metabolism; UMP biosynthesis via de novo pathway; UMP from orotate: step 2/2.</text>
</comment>
<feature type="domain" description="Orotidine 5'-phosphate decarboxylase" evidence="13">
    <location>
        <begin position="10"/>
        <end position="235"/>
    </location>
</feature>
<proteinExistence type="inferred from homology"/>
<dbReference type="InterPro" id="IPR018089">
    <property type="entry name" value="OMPdecase_AS"/>
</dbReference>
<keyword evidence="15" id="KW-1185">Reference proteome</keyword>
<evidence type="ECO:0000256" key="7">
    <source>
        <dbReference type="ARBA" id="ARBA00049157"/>
    </source>
</evidence>
<dbReference type="PATRIC" id="fig|1588748.3.peg.1482"/>
<evidence type="ECO:0000256" key="5">
    <source>
        <dbReference type="ARBA" id="ARBA00022975"/>
    </source>
</evidence>
<dbReference type="FunFam" id="3.20.20.70:FF:000015">
    <property type="entry name" value="Orotidine 5'-phosphate decarboxylase"/>
    <property type="match status" value="1"/>
</dbReference>